<accession>A0A1I7WH78</accession>
<evidence type="ECO:0000313" key="1">
    <source>
        <dbReference type="Proteomes" id="UP000095283"/>
    </source>
</evidence>
<reference evidence="2" key="1">
    <citation type="submission" date="2016-11" db="UniProtKB">
        <authorList>
            <consortium name="WormBaseParasite"/>
        </authorList>
    </citation>
    <scope>IDENTIFICATION</scope>
</reference>
<organism evidence="1 2">
    <name type="scientific">Heterorhabditis bacteriophora</name>
    <name type="common">Entomopathogenic nematode worm</name>
    <dbReference type="NCBI Taxonomy" id="37862"/>
    <lineage>
        <taxon>Eukaryota</taxon>
        <taxon>Metazoa</taxon>
        <taxon>Ecdysozoa</taxon>
        <taxon>Nematoda</taxon>
        <taxon>Chromadorea</taxon>
        <taxon>Rhabditida</taxon>
        <taxon>Rhabditina</taxon>
        <taxon>Rhabditomorpha</taxon>
        <taxon>Strongyloidea</taxon>
        <taxon>Heterorhabditidae</taxon>
        <taxon>Heterorhabditis</taxon>
    </lineage>
</organism>
<proteinExistence type="predicted"/>
<dbReference type="AlphaFoldDB" id="A0A1I7WH78"/>
<sequence length="99" mass="11131">MLLIFLFVVSVYASPPMCHCPNGQIGTLSATTTIRFFPPFFFLNSTLTKIMLYVEADSPDDGGAIIYETADKYVKLLLLSYLQFSLAVTITYIPFRLSF</sequence>
<dbReference type="WBParaSite" id="Hba_04348">
    <property type="protein sequence ID" value="Hba_04348"/>
    <property type="gene ID" value="Hba_04348"/>
</dbReference>
<name>A0A1I7WH78_HETBA</name>
<dbReference type="Proteomes" id="UP000095283">
    <property type="component" value="Unplaced"/>
</dbReference>
<keyword evidence="1" id="KW-1185">Reference proteome</keyword>
<evidence type="ECO:0000313" key="2">
    <source>
        <dbReference type="WBParaSite" id="Hba_04348"/>
    </source>
</evidence>
<protein>
    <submittedName>
        <fullName evidence="2">Secreted protein</fullName>
    </submittedName>
</protein>